<keyword evidence="4 7" id="KW-0812">Transmembrane</keyword>
<dbReference type="InterPro" id="IPR003838">
    <property type="entry name" value="ABC3_permease_C"/>
</dbReference>
<dbReference type="GO" id="GO:0044874">
    <property type="term" value="P:lipoprotein localization to outer membrane"/>
    <property type="evidence" value="ECO:0007669"/>
    <property type="project" value="TreeGrafter"/>
</dbReference>
<evidence type="ECO:0000256" key="7">
    <source>
        <dbReference type="SAM" id="Phobius"/>
    </source>
</evidence>
<evidence type="ECO:0000256" key="2">
    <source>
        <dbReference type="ARBA" id="ARBA00005236"/>
    </source>
</evidence>
<evidence type="ECO:0000256" key="1">
    <source>
        <dbReference type="ARBA" id="ARBA00004651"/>
    </source>
</evidence>
<comment type="subcellular location">
    <subcellularLocation>
        <location evidence="1">Cell membrane</location>
        <topology evidence="1">Multi-pass membrane protein</topology>
    </subcellularLocation>
</comment>
<reference evidence="12 13" key="1">
    <citation type="submission" date="2017-07" db="EMBL/GenBank/DDBJ databases">
        <title>Leptospira spp. isolated from tropical soils.</title>
        <authorList>
            <person name="Thibeaux R."/>
            <person name="Iraola G."/>
            <person name="Ferres I."/>
            <person name="Bierque E."/>
            <person name="Girault D."/>
            <person name="Soupe-Gilbert M.-E."/>
            <person name="Picardeau M."/>
            <person name="Goarant C."/>
        </authorList>
    </citation>
    <scope>NUCLEOTIDE SEQUENCE [LARGE SCALE GENOMIC DNA]</scope>
    <source>
        <strain evidence="11 13">FH1-B-B1</strain>
        <strain evidence="10 12">FH1-B-C1</strain>
    </source>
</reference>
<comment type="similarity">
    <text evidence="2">Belongs to the ABC-4 integral membrane protein family. LolC/E subfamily.</text>
</comment>
<sequence length="415" mass="45877">MFFIALRQMSSRKRQTILTLLGIVLGATAYIVISGIMLGLREYLVDQLVNNDAHVRISSKVQIISEHDFDQSLFSNKEIPVWSLPPSGRRDSAQIENQSGWLSKISKDEEVESSSPQLQVKVIFRRGKIAEAGRIVGVYPQQQTKVARIKENIISGDFSDIDESGNKLIIGEGLRQLLGTRTSETVYLSTGKSNPVPFRVSGVFQMGNKAVDDTTAYAYLGDVQSLNQTPNKISDIAVRLKNVRSATIKAKQWEKAGDVKVQSWEEVNATFISLFKMQDAIRYALVGTILLVAGFGIYNILNIVIGQKRREIAILRSIGYEAKDILVIFLIQGLILGVAGGLLGMLLGHLICRRLEHVAFSNPLMQTKSGMMVISFEPSIYMQAFLLAFIATLIASIFPARSASKLSPIEIIRGD</sequence>
<feature type="transmembrane region" description="Helical" evidence="7">
    <location>
        <begin position="325"/>
        <end position="351"/>
    </location>
</feature>
<feature type="transmembrane region" description="Helical" evidence="7">
    <location>
        <begin position="380"/>
        <end position="398"/>
    </location>
</feature>
<dbReference type="Proteomes" id="UP000231962">
    <property type="component" value="Unassembled WGS sequence"/>
</dbReference>
<feature type="transmembrane region" description="Helical" evidence="7">
    <location>
        <begin position="17"/>
        <end position="40"/>
    </location>
</feature>
<protein>
    <submittedName>
        <fullName evidence="11">Permease</fullName>
    </submittedName>
</protein>
<dbReference type="RefSeq" id="WP_100713700.1">
    <property type="nucleotide sequence ID" value="NZ_NPDY01000007.1"/>
</dbReference>
<dbReference type="AlphaFoldDB" id="A0A2M9ZLV6"/>
<organism evidence="11 13">
    <name type="scientific">Leptospira perolatii</name>
    <dbReference type="NCBI Taxonomy" id="2023191"/>
    <lineage>
        <taxon>Bacteria</taxon>
        <taxon>Pseudomonadati</taxon>
        <taxon>Spirochaetota</taxon>
        <taxon>Spirochaetia</taxon>
        <taxon>Leptospirales</taxon>
        <taxon>Leptospiraceae</taxon>
        <taxon>Leptospira</taxon>
    </lineage>
</organism>
<accession>A0A2M9ZLV6</accession>
<keyword evidence="5 7" id="KW-1133">Transmembrane helix</keyword>
<feature type="transmembrane region" description="Helical" evidence="7">
    <location>
        <begin position="283"/>
        <end position="305"/>
    </location>
</feature>
<gene>
    <name evidence="10" type="ORF">CH360_08975</name>
    <name evidence="11" type="ORF">CH373_11260</name>
</gene>
<evidence type="ECO:0000256" key="5">
    <source>
        <dbReference type="ARBA" id="ARBA00022989"/>
    </source>
</evidence>
<dbReference type="Proteomes" id="UP000231990">
    <property type="component" value="Unassembled WGS sequence"/>
</dbReference>
<dbReference type="Pfam" id="PF12704">
    <property type="entry name" value="MacB_PCD"/>
    <property type="match status" value="1"/>
</dbReference>
<feature type="domain" description="MacB-like periplasmic core" evidence="9">
    <location>
        <begin position="16"/>
        <end position="245"/>
    </location>
</feature>
<dbReference type="Pfam" id="PF02687">
    <property type="entry name" value="FtsX"/>
    <property type="match status" value="1"/>
</dbReference>
<name>A0A2M9ZLV6_9LEPT</name>
<dbReference type="GO" id="GO:0098797">
    <property type="term" value="C:plasma membrane protein complex"/>
    <property type="evidence" value="ECO:0007669"/>
    <property type="project" value="TreeGrafter"/>
</dbReference>
<dbReference type="PANTHER" id="PTHR30489">
    <property type="entry name" value="LIPOPROTEIN-RELEASING SYSTEM TRANSMEMBRANE PROTEIN LOLE"/>
    <property type="match status" value="1"/>
</dbReference>
<evidence type="ECO:0000313" key="12">
    <source>
        <dbReference type="Proteomes" id="UP000231962"/>
    </source>
</evidence>
<keyword evidence="6 7" id="KW-0472">Membrane</keyword>
<keyword evidence="3" id="KW-1003">Cell membrane</keyword>
<feature type="domain" description="ABC3 transporter permease C-terminal" evidence="8">
    <location>
        <begin position="285"/>
        <end position="408"/>
    </location>
</feature>
<evidence type="ECO:0000256" key="4">
    <source>
        <dbReference type="ARBA" id="ARBA00022692"/>
    </source>
</evidence>
<evidence type="ECO:0000259" key="9">
    <source>
        <dbReference type="Pfam" id="PF12704"/>
    </source>
</evidence>
<evidence type="ECO:0000313" key="10">
    <source>
        <dbReference type="EMBL" id="PJZ69719.1"/>
    </source>
</evidence>
<dbReference type="EMBL" id="NPDZ01000006">
    <property type="protein sequence ID" value="PJZ73066.1"/>
    <property type="molecule type" value="Genomic_DNA"/>
</dbReference>
<evidence type="ECO:0000313" key="11">
    <source>
        <dbReference type="EMBL" id="PJZ73066.1"/>
    </source>
</evidence>
<keyword evidence="12" id="KW-1185">Reference proteome</keyword>
<evidence type="ECO:0000313" key="13">
    <source>
        <dbReference type="Proteomes" id="UP000231990"/>
    </source>
</evidence>
<dbReference type="InterPro" id="IPR051447">
    <property type="entry name" value="Lipoprotein-release_system"/>
</dbReference>
<comment type="caution">
    <text evidence="11">The sequence shown here is derived from an EMBL/GenBank/DDBJ whole genome shotgun (WGS) entry which is preliminary data.</text>
</comment>
<evidence type="ECO:0000256" key="6">
    <source>
        <dbReference type="ARBA" id="ARBA00023136"/>
    </source>
</evidence>
<proteinExistence type="inferred from homology"/>
<evidence type="ECO:0000259" key="8">
    <source>
        <dbReference type="Pfam" id="PF02687"/>
    </source>
</evidence>
<evidence type="ECO:0000256" key="3">
    <source>
        <dbReference type="ARBA" id="ARBA00022475"/>
    </source>
</evidence>
<dbReference type="InterPro" id="IPR025857">
    <property type="entry name" value="MacB_PCD"/>
</dbReference>
<dbReference type="EMBL" id="NPDY01000007">
    <property type="protein sequence ID" value="PJZ69719.1"/>
    <property type="molecule type" value="Genomic_DNA"/>
</dbReference>
<dbReference type="PANTHER" id="PTHR30489:SF0">
    <property type="entry name" value="LIPOPROTEIN-RELEASING SYSTEM TRANSMEMBRANE PROTEIN LOLE"/>
    <property type="match status" value="1"/>
</dbReference>
<dbReference type="OrthoDB" id="9770036at2"/>